<organism evidence="1 2">
    <name type="scientific">Bacillus subtilis subsp. subtilis</name>
    <dbReference type="NCBI Taxonomy" id="135461"/>
    <lineage>
        <taxon>Bacteria</taxon>
        <taxon>Bacillati</taxon>
        <taxon>Bacillota</taxon>
        <taxon>Bacilli</taxon>
        <taxon>Bacillales</taxon>
        <taxon>Bacillaceae</taxon>
        <taxon>Bacillus</taxon>
    </lineage>
</organism>
<reference evidence="1 2" key="1">
    <citation type="submission" date="2014-11" db="EMBL/GenBank/DDBJ databases">
        <title>Draft Genome Sequences of Nine Bacillus subtilis Strains that Form Spores with High Heat-Resistance.</title>
        <authorList>
            <person name="Krawcyk A.O."/>
            <person name="Berendsen E.M."/>
            <person name="de Jong A."/>
            <person name="Holsappel S."/>
            <person name="Eijlander R.T."/>
            <person name="Wells-Bennik M."/>
            <person name="Kuipers O.P."/>
        </authorList>
    </citation>
    <scope>NUCLEOTIDE SEQUENCE [LARGE SCALE GENOMIC DNA]</scope>
    <source>
        <strain evidence="1 2">B4067</strain>
    </source>
</reference>
<gene>
    <name evidence="1" type="ORF">B4067_4666</name>
</gene>
<dbReference type="RefSeq" id="WP_052470531.1">
    <property type="nucleotide sequence ID" value="NZ_JSXS01000013.1"/>
</dbReference>
<sequence>MCILEEIGFTPEQYMDLHSMGMRDFEIAKNELDVSLETLLLWKVKHGVGKKTKRPIHYFTVDEYKERREKGMHEREIAREFGFSNEYDYYAYKDSIGIPKQKQVIERTPELIAQIEKYHKQGLKQKEIAEKLDVKMCAATVGNIMREFGIKEKQAYRIERTPELIGKIKSYLDLGMTTRQIAKNLKFSQGLVSIIIREEGLR</sequence>
<evidence type="ECO:0000313" key="2">
    <source>
        <dbReference type="Proteomes" id="UP000031970"/>
    </source>
</evidence>
<dbReference type="EMBL" id="JSXS01000013">
    <property type="protein sequence ID" value="KIL33447.1"/>
    <property type="molecule type" value="Genomic_DNA"/>
</dbReference>
<dbReference type="Proteomes" id="UP000031970">
    <property type="component" value="Unassembled WGS sequence"/>
</dbReference>
<protein>
    <submittedName>
        <fullName evidence="1">Uncharacterized protein</fullName>
    </submittedName>
</protein>
<comment type="caution">
    <text evidence="1">The sequence shown here is derived from an EMBL/GenBank/DDBJ whole genome shotgun (WGS) entry which is preliminary data.</text>
</comment>
<accession>A0ABD3ZZH2</accession>
<dbReference type="AlphaFoldDB" id="A0ABD3ZZH2"/>
<proteinExistence type="predicted"/>
<evidence type="ECO:0000313" key="1">
    <source>
        <dbReference type="EMBL" id="KIL33447.1"/>
    </source>
</evidence>
<name>A0ABD3ZZH2_BACIU</name>